<dbReference type="InterPro" id="IPR035906">
    <property type="entry name" value="MetI-like_sf"/>
</dbReference>
<reference evidence="10" key="1">
    <citation type="submission" date="2016-11" db="EMBL/GenBank/DDBJ databases">
        <authorList>
            <person name="Varghese N."/>
            <person name="Submissions S."/>
        </authorList>
    </citation>
    <scope>NUCLEOTIDE SEQUENCE [LARGE SCALE GENOMIC DNA]</scope>
    <source>
        <strain evidence="10">DSM 17957</strain>
    </source>
</reference>
<evidence type="ECO:0000313" key="10">
    <source>
        <dbReference type="Proteomes" id="UP000184536"/>
    </source>
</evidence>
<feature type="transmembrane region" description="Helical" evidence="7">
    <location>
        <begin position="677"/>
        <end position="699"/>
    </location>
</feature>
<gene>
    <name evidence="9" type="ORF">SAMN02745975_02032</name>
</gene>
<evidence type="ECO:0000256" key="6">
    <source>
        <dbReference type="ARBA" id="ARBA00023136"/>
    </source>
</evidence>
<feature type="transmembrane region" description="Helical" evidence="7">
    <location>
        <begin position="632"/>
        <end position="657"/>
    </location>
</feature>
<dbReference type="OrthoDB" id="233977at2"/>
<feature type="transmembrane region" description="Helical" evidence="7">
    <location>
        <begin position="778"/>
        <end position="802"/>
    </location>
</feature>
<dbReference type="Gene3D" id="3.50.30.30">
    <property type="match status" value="1"/>
</dbReference>
<keyword evidence="5 7" id="KW-1133">Transmembrane helix</keyword>
<evidence type="ECO:0000313" key="9">
    <source>
        <dbReference type="EMBL" id="SHJ41508.1"/>
    </source>
</evidence>
<comment type="subcellular location">
    <subcellularLocation>
        <location evidence="1 7">Cell membrane</location>
        <topology evidence="1 7">Multi-pass membrane protein</topology>
    </subcellularLocation>
</comment>
<protein>
    <submittedName>
        <fullName evidence="9">ABC-type dipeptide/oligopeptide/nickel transport system, permease component</fullName>
    </submittedName>
</protein>
<feature type="transmembrane region" description="Helical" evidence="7">
    <location>
        <begin position="602"/>
        <end position="620"/>
    </location>
</feature>
<dbReference type="Gene3D" id="3.40.630.10">
    <property type="entry name" value="Zn peptidases"/>
    <property type="match status" value="1"/>
</dbReference>
<dbReference type="PANTHER" id="PTHR43163:SF6">
    <property type="entry name" value="DIPEPTIDE TRANSPORT SYSTEM PERMEASE PROTEIN DPPB-RELATED"/>
    <property type="match status" value="1"/>
</dbReference>
<dbReference type="STRING" id="1121919.SAMN02745975_02032"/>
<keyword evidence="6 7" id="KW-0472">Membrane</keyword>
<dbReference type="CDD" id="cd06261">
    <property type="entry name" value="TM_PBP2"/>
    <property type="match status" value="1"/>
</dbReference>
<proteinExistence type="inferred from homology"/>
<dbReference type="EMBL" id="FQZV01000024">
    <property type="protein sequence ID" value="SHJ41508.1"/>
    <property type="molecule type" value="Genomic_DNA"/>
</dbReference>
<dbReference type="SUPFAM" id="SSF161098">
    <property type="entry name" value="MetI-like"/>
    <property type="match status" value="1"/>
</dbReference>
<evidence type="ECO:0000256" key="7">
    <source>
        <dbReference type="RuleBase" id="RU363032"/>
    </source>
</evidence>
<accession>A0A1M6J488</accession>
<dbReference type="GO" id="GO:0005886">
    <property type="term" value="C:plasma membrane"/>
    <property type="evidence" value="ECO:0007669"/>
    <property type="project" value="UniProtKB-SubCell"/>
</dbReference>
<dbReference type="GO" id="GO:0071916">
    <property type="term" value="F:dipeptide transmembrane transporter activity"/>
    <property type="evidence" value="ECO:0007669"/>
    <property type="project" value="TreeGrafter"/>
</dbReference>
<dbReference type="PANTHER" id="PTHR43163">
    <property type="entry name" value="DIPEPTIDE TRANSPORT SYSTEM PERMEASE PROTEIN DPPB-RELATED"/>
    <property type="match status" value="1"/>
</dbReference>
<dbReference type="SUPFAM" id="SSF53187">
    <property type="entry name" value="Zn-dependent exopeptidases"/>
    <property type="match status" value="1"/>
</dbReference>
<evidence type="ECO:0000256" key="1">
    <source>
        <dbReference type="ARBA" id="ARBA00004651"/>
    </source>
</evidence>
<dbReference type="Gene3D" id="1.10.3720.10">
    <property type="entry name" value="MetI-like"/>
    <property type="match status" value="1"/>
</dbReference>
<sequence length="811" mass="91904">MKREWDVGILGKRRGIIGLTLGVGLIFCVFFLFVSQSFDETLFQVDRVYDHIEELAKPEYEGRQPGTEGNQRALEYVADYFKEIGVVPGGENGTYFQSFEAMVPYYSIEPFFYVLDQRGEVIQRYRIREDYRDSHQGRGFVEGELMYLNQHMIFYESEVLKDKIVLVDVLLRQEDVQYAKKSGVKAIVYTVYKDRWIVAEPVKMTKASGNIMRLDDEGIIIHGMEVPTFMQLKSYADRGCRSTIGYEYAFRKVKTANILGRIDGKNKDGGYIVFSAHIDHVGKEYDGRYFPGALDDASGMAMVMELARVIKEQKTPPNKTILFAGWNHEEGGIVGSNYYVNHPIYPLEKTQVIQLDCIGFRGMQELLFASGGRKGEILRSRFRQIGEISKLKVTENNFMASDHAPFVQKAVPAVLIMDNLWNIKEENPLHTYGDTTDVISKENLDKVGGVLLSYIQNEAYGQGFIQDFYPQERLLLSLLALVGICIYLVYRLNLVMPNQRIGKAAIEDIYYSVPYRLTAKLFHYIFLIGTVTFLLVFISNIPTDFNLLVENGEIYTNFSISLITQKSILYIRDLLTGGLGKSLRNISVLRIIQTSFFKSMKLILSTLCLSVVIGMVKGILDGYRDKEKGSLRALGTIGALSVPDVLVVMIVQILMVWMHKQQILEPIMVTETMRKFVIPLICLSVVPSVYISRITAVALQEEMKKDYVKAAKARGLSRNKILISHLLIGAVMKVIDSLVSVIPILLSNLILVEYVFHYPGVIYMLLKAYQEQDATTFIGLAFALGGMYVLFSLAFKVIAYGINPLKREGAY</sequence>
<evidence type="ECO:0000256" key="3">
    <source>
        <dbReference type="ARBA" id="ARBA00022475"/>
    </source>
</evidence>
<dbReference type="InterPro" id="IPR007484">
    <property type="entry name" value="Peptidase_M28"/>
</dbReference>
<dbReference type="Pfam" id="PF04389">
    <property type="entry name" value="Peptidase_M28"/>
    <property type="match status" value="1"/>
</dbReference>
<keyword evidence="3" id="KW-1003">Cell membrane</keyword>
<comment type="similarity">
    <text evidence="7">Belongs to the binding-protein-dependent transport system permease family.</text>
</comment>
<keyword evidence="4 7" id="KW-0812">Transmembrane</keyword>
<dbReference type="AlphaFoldDB" id="A0A1M6J488"/>
<feature type="transmembrane region" description="Helical" evidence="7">
    <location>
        <begin position="521"/>
        <end position="541"/>
    </location>
</feature>
<dbReference type="PROSITE" id="PS50928">
    <property type="entry name" value="ABC_TM1"/>
    <property type="match status" value="1"/>
</dbReference>
<dbReference type="RefSeq" id="WP_110941175.1">
    <property type="nucleotide sequence ID" value="NZ_FQZV01000024.1"/>
</dbReference>
<keyword evidence="10" id="KW-1185">Reference proteome</keyword>
<dbReference type="Proteomes" id="UP000184536">
    <property type="component" value="Unassembled WGS sequence"/>
</dbReference>
<dbReference type="Pfam" id="PF00528">
    <property type="entry name" value="BPD_transp_1"/>
    <property type="match status" value="1"/>
</dbReference>
<evidence type="ECO:0000259" key="8">
    <source>
        <dbReference type="PROSITE" id="PS50928"/>
    </source>
</evidence>
<feature type="domain" description="ABC transmembrane type-1" evidence="8">
    <location>
        <begin position="596"/>
        <end position="799"/>
    </location>
</feature>
<dbReference type="InterPro" id="IPR000515">
    <property type="entry name" value="MetI-like"/>
</dbReference>
<feature type="transmembrane region" description="Helical" evidence="7">
    <location>
        <begin position="474"/>
        <end position="490"/>
    </location>
</feature>
<feature type="transmembrane region" description="Helical" evidence="7">
    <location>
        <begin position="745"/>
        <end position="766"/>
    </location>
</feature>
<feature type="transmembrane region" description="Helical" evidence="7">
    <location>
        <begin position="16"/>
        <end position="34"/>
    </location>
</feature>
<keyword evidence="2 7" id="KW-0813">Transport</keyword>
<organism evidence="9 10">
    <name type="scientific">Geosporobacter subterraneus DSM 17957</name>
    <dbReference type="NCBI Taxonomy" id="1121919"/>
    <lineage>
        <taxon>Bacteria</taxon>
        <taxon>Bacillati</taxon>
        <taxon>Bacillota</taxon>
        <taxon>Clostridia</taxon>
        <taxon>Peptostreptococcales</taxon>
        <taxon>Thermotaleaceae</taxon>
        <taxon>Geosporobacter</taxon>
    </lineage>
</organism>
<name>A0A1M6J488_9FIRM</name>
<evidence type="ECO:0000256" key="4">
    <source>
        <dbReference type="ARBA" id="ARBA00022692"/>
    </source>
</evidence>
<evidence type="ECO:0000256" key="2">
    <source>
        <dbReference type="ARBA" id="ARBA00022448"/>
    </source>
</evidence>
<evidence type="ECO:0000256" key="5">
    <source>
        <dbReference type="ARBA" id="ARBA00022989"/>
    </source>
</evidence>